<dbReference type="Pfam" id="PF18994">
    <property type="entry name" value="Prophage_tailD1"/>
    <property type="match status" value="1"/>
</dbReference>
<evidence type="ECO:0000259" key="3">
    <source>
        <dbReference type="SMART" id="SM00047"/>
    </source>
</evidence>
<accession>A0A150FA10</accession>
<dbReference type="PRINTS" id="PR01002">
    <property type="entry name" value="FLGFLGJ"/>
</dbReference>
<feature type="region of interest" description="Disordered" evidence="2">
    <location>
        <begin position="151"/>
        <end position="179"/>
    </location>
</feature>
<keyword evidence="1" id="KW-0378">Hydrolase</keyword>
<dbReference type="PANTHER" id="PTHR33308">
    <property type="entry name" value="PEPTIDOGLYCAN HYDROLASE FLGJ"/>
    <property type="match status" value="1"/>
</dbReference>
<dbReference type="Gene3D" id="3.55.50.40">
    <property type="match status" value="1"/>
</dbReference>
<dbReference type="PANTHER" id="PTHR33308:SF10">
    <property type="entry name" value="EXO-GLUCOSAMINIDASE LYTG"/>
    <property type="match status" value="1"/>
</dbReference>
<comment type="caution">
    <text evidence="4">The sequence shown here is derived from an EMBL/GenBank/DDBJ whole genome shotgun (WGS) entry which is preliminary data.</text>
</comment>
<dbReference type="AlphaFoldDB" id="A0A150FA10"/>
<dbReference type="SMART" id="SM00047">
    <property type="entry name" value="LYZ2"/>
    <property type="match status" value="1"/>
</dbReference>
<dbReference type="NCBIfam" id="TIGR01665">
    <property type="entry name" value="put_anti_recept"/>
    <property type="match status" value="1"/>
</dbReference>
<dbReference type="InterPro" id="IPR002901">
    <property type="entry name" value="MGlyc_endo_b_GlcNAc-like_dom"/>
</dbReference>
<proteinExistence type="predicted"/>
<dbReference type="Gene3D" id="4.10.80.30">
    <property type="entry name" value="DNA polymerase, domain 6"/>
    <property type="match status" value="1"/>
</dbReference>
<dbReference type="InterPro" id="IPR051056">
    <property type="entry name" value="Glycosyl_Hydrolase_73"/>
</dbReference>
<dbReference type="EMBL" id="LSBA01000006">
    <property type="protein sequence ID" value="KXZ21810.1"/>
    <property type="molecule type" value="Genomic_DNA"/>
</dbReference>
<evidence type="ECO:0000256" key="1">
    <source>
        <dbReference type="ARBA" id="ARBA00022801"/>
    </source>
</evidence>
<dbReference type="Gene3D" id="6.20.110.10">
    <property type="match status" value="1"/>
</dbReference>
<dbReference type="GO" id="GO:0004040">
    <property type="term" value="F:amidase activity"/>
    <property type="evidence" value="ECO:0007669"/>
    <property type="project" value="InterPro"/>
</dbReference>
<name>A0A150FA10_9BACI</name>
<organism evidence="4 5">
    <name type="scientific">Bacillus nakamurai</name>
    <dbReference type="NCBI Taxonomy" id="1793963"/>
    <lineage>
        <taxon>Bacteria</taxon>
        <taxon>Bacillati</taxon>
        <taxon>Bacillota</taxon>
        <taxon>Bacilli</taxon>
        <taxon>Bacillales</taxon>
        <taxon>Bacillaceae</taxon>
        <taxon>Bacillus</taxon>
    </lineage>
</organism>
<dbReference type="Proteomes" id="UP000075430">
    <property type="component" value="Unassembled WGS sequence"/>
</dbReference>
<dbReference type="Pfam" id="PF01832">
    <property type="entry name" value="Glucosaminidase"/>
    <property type="match status" value="1"/>
</dbReference>
<dbReference type="RefSeq" id="WP_061521166.1">
    <property type="nucleotide sequence ID" value="NZ_JARLZY010000005.1"/>
</dbReference>
<feature type="compositionally biased region" description="Acidic residues" evidence="2">
    <location>
        <begin position="151"/>
        <end position="171"/>
    </location>
</feature>
<evidence type="ECO:0000313" key="4">
    <source>
        <dbReference type="EMBL" id="KXZ21810.1"/>
    </source>
</evidence>
<dbReference type="InterPro" id="IPR007119">
    <property type="entry name" value="Phage_tail_spike_N"/>
</dbReference>
<protein>
    <submittedName>
        <fullName evidence="4">Alkaline phosphatase</fullName>
    </submittedName>
</protein>
<dbReference type="OrthoDB" id="977752at2"/>
<dbReference type="InterPro" id="IPR044051">
    <property type="entry name" value="Prophage_tail_N"/>
</dbReference>
<dbReference type="InterPro" id="IPR010572">
    <property type="entry name" value="Tail_dom"/>
</dbReference>
<gene>
    <name evidence="4" type="ORF">AXI58_12780</name>
</gene>
<feature type="domain" description="Mannosyl-glycoprotein endo-beta-N-acetylglucosamidase-like" evidence="3">
    <location>
        <begin position="2"/>
        <end position="149"/>
    </location>
</feature>
<sequence length="567" mass="64648">MAAADFIKSLVPGAQKVRKKYNVLASLVIAQGCLESGFGTSGLSKQAFNLFGIKGTYNGKYVLMWTSEQDKYGNVERVQAKFRKYPSYAESLADLGSLYNRLFRYKAVVGETDYKKACRAVQKAGYATDINYANKLITMIEQYKLMQYDDTSELPNEPDDPESPENPEEESSFPSKEYAGNDIPLNKKLPSDVDFPQLHVSTKDGNDVVEVTGVIVDLTDDTTGKKSFTFTITKTESNATEFDLLVNDNILYIDERRFKQQKYYITDVDLKQAKNVLTKTITANHIFTVLLAENRVDDTVTKKLTVKEAFDIALKGTDFSYVLEEPESKFATAEEENFGDKNSTELIDQLINDYELELDVDNYKIHVYKKMGKEIPFTFDSRYNMPGISIKTNSQNCSTRAWGYGAMSKDSKSTDKKPKYVFEPILYIHPEEKKFLREGKPKWADPIRDETIKKSGSMVSALKKHVNPYPETVVSVDYQYVYEPKLLKIEKPFWKGDTVHILADTADGTTYEDDVRLLTIQYNPLNPYSSPKLTFANFRKDIQDIAVNQAKKLREQKRYIDQILTAL</sequence>
<dbReference type="Pfam" id="PF06605">
    <property type="entry name" value="Prophage_tail"/>
    <property type="match status" value="1"/>
</dbReference>
<evidence type="ECO:0000256" key="2">
    <source>
        <dbReference type="SAM" id="MobiDB-lite"/>
    </source>
</evidence>
<dbReference type="STRING" id="1793963.AXI58_12780"/>
<keyword evidence="5" id="KW-1185">Reference proteome</keyword>
<evidence type="ECO:0000313" key="5">
    <source>
        <dbReference type="Proteomes" id="UP000075430"/>
    </source>
</evidence>
<dbReference type="Gene3D" id="1.10.530.10">
    <property type="match status" value="1"/>
</dbReference>
<reference evidence="5" key="1">
    <citation type="submission" date="2016-02" db="EMBL/GenBank/DDBJ databases">
        <authorList>
            <person name="Dunlap C."/>
        </authorList>
    </citation>
    <scope>NUCLEOTIDE SEQUENCE [LARGE SCALE GENOMIC DNA]</scope>
    <source>
        <strain evidence="5">NRRL B-41092</strain>
    </source>
</reference>